<organism evidence="1 2">
    <name type="scientific">Rhododendron molle</name>
    <name type="common">Chinese azalea</name>
    <name type="synonym">Azalea mollis</name>
    <dbReference type="NCBI Taxonomy" id="49168"/>
    <lineage>
        <taxon>Eukaryota</taxon>
        <taxon>Viridiplantae</taxon>
        <taxon>Streptophyta</taxon>
        <taxon>Embryophyta</taxon>
        <taxon>Tracheophyta</taxon>
        <taxon>Spermatophyta</taxon>
        <taxon>Magnoliopsida</taxon>
        <taxon>eudicotyledons</taxon>
        <taxon>Gunneridae</taxon>
        <taxon>Pentapetalae</taxon>
        <taxon>asterids</taxon>
        <taxon>Ericales</taxon>
        <taxon>Ericaceae</taxon>
        <taxon>Ericoideae</taxon>
        <taxon>Rhodoreae</taxon>
        <taxon>Rhododendron</taxon>
    </lineage>
</organism>
<proteinExistence type="predicted"/>
<gene>
    <name evidence="1" type="ORF">RHMOL_Rhmol04G0205500</name>
</gene>
<protein>
    <submittedName>
        <fullName evidence="1">Uncharacterized protein</fullName>
    </submittedName>
</protein>
<sequence length="482" mass="54698">MSRPRGINLNGKNYFLTYPQCNISITEALDQIINTTAPTNKKYIRVCRELHEDGQPHLHALVQYEGRFKLTNQHHFNLTSPTCSRQFHPNIQVARSSSHVKAYIEKGGDYEEWGTFQIDGRSGRGSPHSIAEVYGEALNAPKALDQIINTTAPTNKKYIRVCRELHEDGQPHLHALVQYEGRFKLTNQHHFNLTSPTCSRQFHPNIQVARSSSHVKAYIEKGGDYEEWGTFQIDGRSGRGSPHSIAEVYGEALNAPSKSAALQIIKEKDPKSYVLQFHNINSNFDRIFAVPIPPYVNPYNPESFNRVPQLMVDWAQDNVTDIAARPDRPKSIIIEGPSRVGKTKWARSLGPHNYLSGHLDLNPRVYSNDAWYNVIDDIPPHYLFLKHWKQFIGAQQGWLTNCKYGRPVQIKGGIPTIVLCNPDVQSSFKFYLDKEDNSGLKEWTLLNSKFIILDGTPLYSTSPQSSESETTTQSIQDQEEAN</sequence>
<name>A0ACC0P4C1_RHOML</name>
<evidence type="ECO:0000313" key="2">
    <source>
        <dbReference type="Proteomes" id="UP001062846"/>
    </source>
</evidence>
<comment type="caution">
    <text evidence="1">The sequence shown here is derived from an EMBL/GenBank/DDBJ whole genome shotgun (WGS) entry which is preliminary data.</text>
</comment>
<reference evidence="1" key="1">
    <citation type="submission" date="2022-02" db="EMBL/GenBank/DDBJ databases">
        <title>Plant Genome Project.</title>
        <authorList>
            <person name="Zhang R.-G."/>
        </authorList>
    </citation>
    <scope>NUCLEOTIDE SEQUENCE</scope>
    <source>
        <strain evidence="1">AT1</strain>
    </source>
</reference>
<keyword evidence="2" id="KW-1185">Reference proteome</keyword>
<evidence type="ECO:0000313" key="1">
    <source>
        <dbReference type="EMBL" id="KAI8559832.1"/>
    </source>
</evidence>
<dbReference type="Proteomes" id="UP001062846">
    <property type="component" value="Chromosome 4"/>
</dbReference>
<dbReference type="EMBL" id="CM046391">
    <property type="protein sequence ID" value="KAI8559832.1"/>
    <property type="molecule type" value="Genomic_DNA"/>
</dbReference>
<accession>A0ACC0P4C1</accession>